<dbReference type="RefSeq" id="WP_072970661.1">
    <property type="nucleotide sequence ID" value="NZ_FRBY01000002.1"/>
</dbReference>
<gene>
    <name evidence="2" type="ORF">SAMN05444366_1162</name>
</gene>
<proteinExistence type="predicted"/>
<dbReference type="AlphaFoldDB" id="A0A1M7CK14"/>
<feature type="transmembrane region" description="Helical" evidence="1">
    <location>
        <begin position="115"/>
        <end position="136"/>
    </location>
</feature>
<keyword evidence="1" id="KW-0812">Transmembrane</keyword>
<dbReference type="OrthoDB" id="1200238at2"/>
<sequence length="202" mass="23216">MKFSEDIQTLLPLGYLYLIILGILKESFFYYQFGINILKYSTIMDILISPIAEFTSNPITLILIIVLFSFHFYLPKLLLKHRGNKTVQKTFELKSTTELSQQEAKNYYNLISFKIFAIVLLSLFMGTGIGSGYFTLKNIKNNKAKYDYRVSYNTGESEQIYLIGSNSMYYFYTIKGSKNMKIVPIAAVKSIEKNIKGGFLSQ</sequence>
<keyword evidence="1" id="KW-0472">Membrane</keyword>
<evidence type="ECO:0000256" key="1">
    <source>
        <dbReference type="SAM" id="Phobius"/>
    </source>
</evidence>
<evidence type="ECO:0000313" key="2">
    <source>
        <dbReference type="EMBL" id="SHL67556.1"/>
    </source>
</evidence>
<feature type="transmembrane region" description="Helical" evidence="1">
    <location>
        <begin position="54"/>
        <end position="74"/>
    </location>
</feature>
<protein>
    <submittedName>
        <fullName evidence="2">Uncharacterized protein</fullName>
    </submittedName>
</protein>
<keyword evidence="1" id="KW-1133">Transmembrane helix</keyword>
<reference evidence="3" key="1">
    <citation type="submission" date="2016-11" db="EMBL/GenBank/DDBJ databases">
        <authorList>
            <person name="Varghese N."/>
            <person name="Submissions S."/>
        </authorList>
    </citation>
    <scope>NUCLEOTIDE SEQUENCE [LARGE SCALE GENOMIC DNA]</scope>
    <source>
        <strain evidence="3">DSM 1811</strain>
    </source>
</reference>
<name>A0A1M7CK14_9FLAO</name>
<feature type="transmembrane region" description="Helical" evidence="1">
    <location>
        <begin position="12"/>
        <end position="33"/>
    </location>
</feature>
<organism evidence="2 3">
    <name type="scientific">Flavobacterium saccharophilum</name>
    <dbReference type="NCBI Taxonomy" id="29534"/>
    <lineage>
        <taxon>Bacteria</taxon>
        <taxon>Pseudomonadati</taxon>
        <taxon>Bacteroidota</taxon>
        <taxon>Flavobacteriia</taxon>
        <taxon>Flavobacteriales</taxon>
        <taxon>Flavobacteriaceae</taxon>
        <taxon>Flavobacterium</taxon>
    </lineage>
</organism>
<dbReference type="Proteomes" id="UP000184121">
    <property type="component" value="Unassembled WGS sequence"/>
</dbReference>
<accession>A0A1M7CK14</accession>
<keyword evidence="3" id="KW-1185">Reference proteome</keyword>
<evidence type="ECO:0000313" key="3">
    <source>
        <dbReference type="Proteomes" id="UP000184121"/>
    </source>
</evidence>
<dbReference type="EMBL" id="FRBY01000002">
    <property type="protein sequence ID" value="SHL67556.1"/>
    <property type="molecule type" value="Genomic_DNA"/>
</dbReference>